<gene>
    <name evidence="1" type="ORF">ABQG75_05285</name>
</gene>
<evidence type="ECO:0000313" key="2">
    <source>
        <dbReference type="Proteomes" id="UP001447374"/>
    </source>
</evidence>
<accession>A0ABV1PJX6</accession>
<dbReference type="EMBL" id="JBEHGX010000002">
    <property type="protein sequence ID" value="MER0125150.1"/>
    <property type="molecule type" value="Genomic_DNA"/>
</dbReference>
<dbReference type="RefSeq" id="WP_349950868.1">
    <property type="nucleotide sequence ID" value="NZ_JBEHGX010000002.1"/>
</dbReference>
<name>A0ABV1PJX6_9ENTR</name>
<keyword evidence="2" id="KW-1185">Reference proteome</keyword>
<sequence length="100" mass="11445">MMSEKKAAVSSSNRILSQLNQSLEKIGNKADEYVWRMALQSPLDIEIYLLRSAFEQAKDNVEKLRTFETMLPEQKRIYSEAEARVKVVIATKHNASSGKR</sequence>
<organism evidence="1 2">
    <name type="scientific">Franconibacter daqui</name>
    <dbReference type="NCBI Taxonomy" id="2047724"/>
    <lineage>
        <taxon>Bacteria</taxon>
        <taxon>Pseudomonadati</taxon>
        <taxon>Pseudomonadota</taxon>
        <taxon>Gammaproteobacteria</taxon>
        <taxon>Enterobacterales</taxon>
        <taxon>Enterobacteriaceae</taxon>
        <taxon>Franconibacter</taxon>
    </lineage>
</organism>
<evidence type="ECO:0000313" key="1">
    <source>
        <dbReference type="EMBL" id="MER0125150.1"/>
    </source>
</evidence>
<dbReference type="Proteomes" id="UP001447374">
    <property type="component" value="Unassembled WGS sequence"/>
</dbReference>
<comment type="caution">
    <text evidence="1">The sequence shown here is derived from an EMBL/GenBank/DDBJ whole genome shotgun (WGS) entry which is preliminary data.</text>
</comment>
<protein>
    <submittedName>
        <fullName evidence="1">Uncharacterized protein</fullName>
    </submittedName>
</protein>
<reference evidence="1 2" key="1">
    <citation type="submission" date="2024-06" db="EMBL/GenBank/DDBJ databases">
        <title>Fanconibacter daqui strain Q02 whole shotgun sequencing project.</title>
        <authorList>
            <person name="Rodrigues J.W.A."/>
            <person name="Viana L.C."/>
            <person name="Vieira E.C."/>
            <person name="Souza F.O.L."/>
            <person name="Alegria O.C."/>
            <person name="Patroca S."/>
            <person name="Cruz A.C.R."/>
            <person name="Nunes A.R.C."/>
        </authorList>
    </citation>
    <scope>NUCLEOTIDE SEQUENCE [LARGE SCALE GENOMIC DNA]</scope>
    <source>
        <strain evidence="1 2">Q02</strain>
    </source>
</reference>
<proteinExistence type="predicted"/>